<gene>
    <name evidence="2" type="ORF">J4734_29565</name>
</gene>
<evidence type="ECO:0000313" key="2">
    <source>
        <dbReference type="EMBL" id="MBO2029756.1"/>
    </source>
</evidence>
<name>A0A939SWC4_KLEPN</name>
<reference evidence="2" key="1">
    <citation type="submission" date="2021-03" db="EMBL/GenBank/DDBJ databases">
        <title>Molecular epidemiology and mechanisms of colistin and carbapenem resistance in Enterobacteriaceae from clinical isolates, the environment and porcine samples in Pretoria, South Africa.</title>
        <authorList>
            <person name="Bogoshi D."/>
            <person name="Mbelle N.M."/>
            <person name="Naidoo V."/>
            <person name="Osei Sekyere J."/>
        </authorList>
    </citation>
    <scope>NUCLEOTIDE SEQUENCE</scope>
    <source>
        <strain evidence="2">C034</strain>
    </source>
</reference>
<dbReference type="AlphaFoldDB" id="A0A939SWC4"/>
<comment type="caution">
    <text evidence="2">The sequence shown here is derived from an EMBL/GenBank/DDBJ whole genome shotgun (WGS) entry which is preliminary data.</text>
</comment>
<evidence type="ECO:0000256" key="1">
    <source>
        <dbReference type="SAM" id="MobiDB-lite"/>
    </source>
</evidence>
<dbReference type="Proteomes" id="UP000664620">
    <property type="component" value="Unassembled WGS sequence"/>
</dbReference>
<organism evidence="2 3">
    <name type="scientific">Klebsiella pneumoniae</name>
    <dbReference type="NCBI Taxonomy" id="573"/>
    <lineage>
        <taxon>Bacteria</taxon>
        <taxon>Pseudomonadati</taxon>
        <taxon>Pseudomonadota</taxon>
        <taxon>Gammaproteobacteria</taxon>
        <taxon>Enterobacterales</taxon>
        <taxon>Enterobacteriaceae</taxon>
        <taxon>Klebsiella/Raoultella group</taxon>
        <taxon>Klebsiella</taxon>
        <taxon>Klebsiella pneumoniae complex</taxon>
    </lineage>
</organism>
<dbReference type="EMBL" id="JAGETO010000274">
    <property type="protein sequence ID" value="MBO2029756.1"/>
    <property type="molecule type" value="Genomic_DNA"/>
</dbReference>
<evidence type="ECO:0000313" key="3">
    <source>
        <dbReference type="Proteomes" id="UP000664620"/>
    </source>
</evidence>
<sequence length="81" mass="9001">YAGWRHKCLIRPYVPSCGSRGQAQRRRTLQAPYLWLCRMAASMPYPACSPHTHTPDRQAQPPGGQLHLRVPDGGIHALSGL</sequence>
<proteinExistence type="predicted"/>
<feature type="non-terminal residue" evidence="2">
    <location>
        <position position="1"/>
    </location>
</feature>
<protein>
    <submittedName>
        <fullName evidence="2">Uncharacterized protein</fullName>
    </submittedName>
</protein>
<accession>A0A939SWC4</accession>
<feature type="region of interest" description="Disordered" evidence="1">
    <location>
        <begin position="48"/>
        <end position="70"/>
    </location>
</feature>